<evidence type="ECO:0000256" key="1">
    <source>
        <dbReference type="SAM" id="SignalP"/>
    </source>
</evidence>
<reference evidence="3" key="1">
    <citation type="submission" date="2025-08" db="UniProtKB">
        <authorList>
            <consortium name="RefSeq"/>
        </authorList>
    </citation>
    <scope>IDENTIFICATION</scope>
    <source>
        <tissue evidence="3">Whole organism</tissue>
    </source>
</reference>
<dbReference type="Proteomes" id="UP000504606">
    <property type="component" value="Unplaced"/>
</dbReference>
<dbReference type="AlphaFoldDB" id="A0A6J1T6J8"/>
<name>A0A6J1T6J8_FRAOC</name>
<protein>
    <submittedName>
        <fullName evidence="3">Uncharacterized protein LOC113213868</fullName>
    </submittedName>
</protein>
<dbReference type="InterPro" id="IPR006170">
    <property type="entry name" value="PBP/GOBP"/>
</dbReference>
<dbReference type="KEGG" id="foc:113213868"/>
<gene>
    <name evidence="3" type="primary">LOC113213868</name>
</gene>
<sequence length="149" mass="16441">MRSALSTLLLLALAVAAAADEDTMGESERNMMRACAAAVAKNLEAPSTSPDNESPQANGNGIIPKKTLKLMMCLFRGYNVFNEDNNGFNQSNFRKFLQIEFPDNSIVEEISDTCSKKVESSGLSDIEERTVLLLNCIVEVERRNKTHSH</sequence>
<evidence type="ECO:0000313" key="2">
    <source>
        <dbReference type="Proteomes" id="UP000504606"/>
    </source>
</evidence>
<dbReference type="SUPFAM" id="SSF47565">
    <property type="entry name" value="Insect pheromone/odorant-binding proteins"/>
    <property type="match status" value="1"/>
</dbReference>
<keyword evidence="1" id="KW-0732">Signal</keyword>
<dbReference type="Pfam" id="PF01395">
    <property type="entry name" value="PBP_GOBP"/>
    <property type="match status" value="1"/>
</dbReference>
<dbReference type="RefSeq" id="XP_026288863.2">
    <property type="nucleotide sequence ID" value="XM_026433078.2"/>
</dbReference>
<feature type="signal peptide" evidence="1">
    <location>
        <begin position="1"/>
        <end position="19"/>
    </location>
</feature>
<dbReference type="InterPro" id="IPR036728">
    <property type="entry name" value="PBP_GOBP_sf"/>
</dbReference>
<organism evidence="2 3">
    <name type="scientific">Frankliniella occidentalis</name>
    <name type="common">Western flower thrips</name>
    <name type="synonym">Euthrips occidentalis</name>
    <dbReference type="NCBI Taxonomy" id="133901"/>
    <lineage>
        <taxon>Eukaryota</taxon>
        <taxon>Metazoa</taxon>
        <taxon>Ecdysozoa</taxon>
        <taxon>Arthropoda</taxon>
        <taxon>Hexapoda</taxon>
        <taxon>Insecta</taxon>
        <taxon>Pterygota</taxon>
        <taxon>Neoptera</taxon>
        <taxon>Paraneoptera</taxon>
        <taxon>Thysanoptera</taxon>
        <taxon>Terebrantia</taxon>
        <taxon>Thripoidea</taxon>
        <taxon>Thripidae</taxon>
        <taxon>Frankliniella</taxon>
    </lineage>
</organism>
<evidence type="ECO:0000313" key="3">
    <source>
        <dbReference type="RefSeq" id="XP_026288863.2"/>
    </source>
</evidence>
<keyword evidence="2" id="KW-1185">Reference proteome</keyword>
<dbReference type="Gene3D" id="1.10.238.20">
    <property type="entry name" value="Pheromone/general odorant binding protein domain"/>
    <property type="match status" value="1"/>
</dbReference>
<feature type="chain" id="PRO_5038493175" evidence="1">
    <location>
        <begin position="20"/>
        <end position="149"/>
    </location>
</feature>
<dbReference type="GO" id="GO:0005549">
    <property type="term" value="F:odorant binding"/>
    <property type="evidence" value="ECO:0007669"/>
    <property type="project" value="InterPro"/>
</dbReference>
<dbReference type="CDD" id="cd23992">
    <property type="entry name" value="PBP_GOBP"/>
    <property type="match status" value="1"/>
</dbReference>
<proteinExistence type="predicted"/>
<dbReference type="GeneID" id="113213868"/>
<accession>A0A6J1T6J8</accession>